<dbReference type="GO" id="GO:0005886">
    <property type="term" value="C:plasma membrane"/>
    <property type="evidence" value="ECO:0007669"/>
    <property type="project" value="UniProtKB-SubCell"/>
</dbReference>
<comment type="cofactor">
    <cofactor evidence="10">
        <name>FMN</name>
        <dbReference type="ChEBI" id="CHEBI:58210"/>
    </cofactor>
</comment>
<dbReference type="PANTHER" id="PTHR30578:SF0">
    <property type="entry name" value="ION-TRANSLOCATING OXIDOREDUCTASE COMPLEX SUBUNIT D"/>
    <property type="match status" value="1"/>
</dbReference>
<evidence type="ECO:0000256" key="8">
    <source>
        <dbReference type="ARBA" id="ARBA00022989"/>
    </source>
</evidence>
<evidence type="ECO:0000256" key="3">
    <source>
        <dbReference type="ARBA" id="ARBA00022630"/>
    </source>
</evidence>
<evidence type="ECO:0000256" key="7">
    <source>
        <dbReference type="ARBA" id="ARBA00022982"/>
    </source>
</evidence>
<evidence type="ECO:0000256" key="10">
    <source>
        <dbReference type="HAMAP-Rule" id="MF_00462"/>
    </source>
</evidence>
<comment type="subcellular location">
    <subcellularLocation>
        <location evidence="10">Cell inner membrane</location>
        <topology evidence="10">Multi-pass membrane protein</topology>
    </subcellularLocation>
</comment>
<feature type="transmembrane region" description="Helical" evidence="10">
    <location>
        <begin position="244"/>
        <end position="264"/>
    </location>
</feature>
<proteinExistence type="inferred from homology"/>
<keyword evidence="8 10" id="KW-1133">Transmembrane helix</keyword>
<feature type="transmembrane region" description="Helical" evidence="10">
    <location>
        <begin position="326"/>
        <end position="344"/>
    </location>
</feature>
<reference evidence="11 12" key="1">
    <citation type="submission" date="2019-02" db="EMBL/GenBank/DDBJ databases">
        <authorList>
            <person name="Manzano-Marin A."/>
            <person name="Manzano-Marin A."/>
        </authorList>
    </citation>
    <scope>NUCLEOTIDE SEQUENCE [LARGE SCALE GENOMIC DNA]</scope>
    <source>
        <strain evidence="11 12">ErCisplendens/pseudotsugae</strain>
    </source>
</reference>
<feature type="transmembrane region" description="Helical" evidence="10">
    <location>
        <begin position="302"/>
        <end position="320"/>
    </location>
</feature>
<dbReference type="RefSeq" id="WP_197094852.1">
    <property type="nucleotide sequence ID" value="NZ_LR217705.1"/>
</dbReference>
<keyword evidence="10" id="KW-1003">Cell membrane</keyword>
<evidence type="ECO:0000256" key="5">
    <source>
        <dbReference type="ARBA" id="ARBA00022692"/>
    </source>
</evidence>
<dbReference type="AlphaFoldDB" id="A0A451D2S3"/>
<keyword evidence="10" id="KW-0997">Cell inner membrane</keyword>
<dbReference type="NCBIfam" id="TIGR01946">
    <property type="entry name" value="rnfD"/>
    <property type="match status" value="1"/>
</dbReference>
<evidence type="ECO:0000313" key="11">
    <source>
        <dbReference type="EMBL" id="VFP79966.1"/>
    </source>
</evidence>
<evidence type="ECO:0000256" key="2">
    <source>
        <dbReference type="ARBA" id="ARBA00022553"/>
    </source>
</evidence>
<feature type="transmembrane region" description="Helical" evidence="10">
    <location>
        <begin position="270"/>
        <end position="290"/>
    </location>
</feature>
<keyword evidence="4 10" id="KW-0288">FMN</keyword>
<evidence type="ECO:0000313" key="12">
    <source>
        <dbReference type="Proteomes" id="UP000294338"/>
    </source>
</evidence>
<gene>
    <name evidence="11" type="primary">rsxD</name>
    <name evidence="10" type="synonym">rnfD</name>
    <name evidence="11" type="ORF">ERCISPPS3390_031</name>
</gene>
<keyword evidence="11" id="KW-0560">Oxidoreductase</keyword>
<feature type="transmembrane region" description="Helical" evidence="10">
    <location>
        <begin position="128"/>
        <end position="148"/>
    </location>
</feature>
<evidence type="ECO:0000256" key="6">
    <source>
        <dbReference type="ARBA" id="ARBA00022967"/>
    </source>
</evidence>
<dbReference type="GO" id="GO:0016491">
    <property type="term" value="F:oxidoreductase activity"/>
    <property type="evidence" value="ECO:0007669"/>
    <property type="project" value="UniProtKB-KW"/>
</dbReference>
<accession>A0A451D2S3</accession>
<protein>
    <recommendedName>
        <fullName evidence="10">Ion-translocating oxidoreductase complex subunit D</fullName>
        <ecNumber evidence="10">7.-.-.-</ecNumber>
    </recommendedName>
    <alternativeName>
        <fullName evidence="10">Rnf electron transport complex subunit D</fullName>
    </alternativeName>
</protein>
<evidence type="ECO:0000256" key="4">
    <source>
        <dbReference type="ARBA" id="ARBA00022643"/>
    </source>
</evidence>
<keyword evidence="5 10" id="KW-0812">Transmembrane</keyword>
<dbReference type="NCBIfam" id="NF002011">
    <property type="entry name" value="PRK00816.1"/>
    <property type="match status" value="1"/>
</dbReference>
<dbReference type="Proteomes" id="UP000294338">
    <property type="component" value="Chromosome 1"/>
</dbReference>
<dbReference type="InterPro" id="IPR011303">
    <property type="entry name" value="RnfD_bac"/>
</dbReference>
<keyword evidence="7 10" id="KW-0249">Electron transport</keyword>
<keyword evidence="1 10" id="KW-0813">Transport</keyword>
<comment type="subunit">
    <text evidence="10">The complex is composed of six subunits: RnfA, RnfB, RnfC, RnfD, RnfE and RnfG.</text>
</comment>
<dbReference type="Pfam" id="PF03116">
    <property type="entry name" value="NQR2_RnfD_RnfE"/>
    <property type="match status" value="1"/>
</dbReference>
<dbReference type="PANTHER" id="PTHR30578">
    <property type="entry name" value="ELECTRON TRANSPORT COMPLEX PROTEIN RNFD"/>
    <property type="match status" value="1"/>
</dbReference>
<dbReference type="InterPro" id="IPR004338">
    <property type="entry name" value="NqrB/RnfD"/>
</dbReference>
<feature type="transmembrane region" description="Helical" evidence="10">
    <location>
        <begin position="79"/>
        <end position="108"/>
    </location>
</feature>
<dbReference type="EC" id="7.-.-.-" evidence="10"/>
<keyword evidence="2 10" id="KW-0597">Phosphoprotein</keyword>
<sequence>MSVCITTCRRWNKNHNTNRIMLLVLIATIPGLIAQYYLCGWGNLIQIFISISVALIAESIILCLRHYPILNTLQDNSALLTAVLLGVSIPALSPWWVITIGTLFAIIIAKQLYGGLGNNPFNPAMAAYIMLLISFPVQMTTWCSLYGLKNIQPSLSRTLEIIIHPKTQTNLIQTKKKSIYIDSITQATPLDHFKTSLHEGFSTNQILAQPIYNIMSINNPSWQCINASFLLGGIFLLITRIIRWHIPLAFLTSLTICSSIGWFFSSDHLLPPLVHLFSGSTMLGAFFIATDPVTSATTNHGRLIYAALIGFLTWLIRSYGGYPDGLAFAVLLANMCAPIIDYYTKPRVFGHYPKRII</sequence>
<keyword evidence="3 10" id="KW-0285">Flavoprotein</keyword>
<evidence type="ECO:0000256" key="1">
    <source>
        <dbReference type="ARBA" id="ARBA00022448"/>
    </source>
</evidence>
<feature type="transmembrane region" description="Helical" evidence="10">
    <location>
        <begin position="44"/>
        <end position="67"/>
    </location>
</feature>
<feature type="transmembrane region" description="Helical" evidence="10">
    <location>
        <begin position="20"/>
        <end position="38"/>
    </location>
</feature>
<dbReference type="EMBL" id="LR217705">
    <property type="protein sequence ID" value="VFP79966.1"/>
    <property type="molecule type" value="Genomic_DNA"/>
</dbReference>
<comment type="function">
    <text evidence="10">Part of a membrane-bound complex that couples electron transfer with translocation of ions across the membrane.</text>
</comment>
<organism evidence="11 12">
    <name type="scientific">Candidatus Erwinia haradaeae</name>
    <dbReference type="NCBI Taxonomy" id="1922217"/>
    <lineage>
        <taxon>Bacteria</taxon>
        <taxon>Pseudomonadati</taxon>
        <taxon>Pseudomonadota</taxon>
        <taxon>Gammaproteobacteria</taxon>
        <taxon>Enterobacterales</taxon>
        <taxon>Erwiniaceae</taxon>
        <taxon>Erwinia</taxon>
    </lineage>
</organism>
<keyword evidence="9 10" id="KW-0472">Membrane</keyword>
<name>A0A451D2S3_9GAMM</name>
<comment type="similarity">
    <text evidence="10">Belongs to the NqrB/RnfD family.</text>
</comment>
<feature type="modified residue" description="FMN phosphoryl threonine" evidence="10">
    <location>
        <position position="188"/>
    </location>
</feature>
<dbReference type="HAMAP" id="MF_00462">
    <property type="entry name" value="RsxD_RnfD"/>
    <property type="match status" value="1"/>
</dbReference>
<dbReference type="GO" id="GO:0022900">
    <property type="term" value="P:electron transport chain"/>
    <property type="evidence" value="ECO:0007669"/>
    <property type="project" value="UniProtKB-UniRule"/>
</dbReference>
<keyword evidence="6 10" id="KW-1278">Translocase</keyword>
<evidence type="ECO:0000256" key="9">
    <source>
        <dbReference type="ARBA" id="ARBA00023136"/>
    </source>
</evidence>
<dbReference type="GO" id="GO:0055085">
    <property type="term" value="P:transmembrane transport"/>
    <property type="evidence" value="ECO:0007669"/>
    <property type="project" value="InterPro"/>
</dbReference>